<gene>
    <name evidence="2" type="ORF">KUTeg_009761</name>
</gene>
<keyword evidence="1" id="KW-0732">Signal</keyword>
<name>A0ABQ9F9V3_TEGGR</name>
<evidence type="ECO:0000313" key="2">
    <source>
        <dbReference type="EMBL" id="KAJ8312388.1"/>
    </source>
</evidence>
<comment type="caution">
    <text evidence="2">The sequence shown here is derived from an EMBL/GenBank/DDBJ whole genome shotgun (WGS) entry which is preliminary data.</text>
</comment>
<organism evidence="2 3">
    <name type="scientific">Tegillarca granosa</name>
    <name type="common">Malaysian cockle</name>
    <name type="synonym">Anadara granosa</name>
    <dbReference type="NCBI Taxonomy" id="220873"/>
    <lineage>
        <taxon>Eukaryota</taxon>
        <taxon>Metazoa</taxon>
        <taxon>Spiralia</taxon>
        <taxon>Lophotrochozoa</taxon>
        <taxon>Mollusca</taxon>
        <taxon>Bivalvia</taxon>
        <taxon>Autobranchia</taxon>
        <taxon>Pteriomorphia</taxon>
        <taxon>Arcoida</taxon>
        <taxon>Arcoidea</taxon>
        <taxon>Arcidae</taxon>
        <taxon>Tegillarca</taxon>
    </lineage>
</organism>
<dbReference type="Proteomes" id="UP001217089">
    <property type="component" value="Unassembled WGS sequence"/>
</dbReference>
<sequence>MKTVLGLLALVAVASAMDGMGGMFAGLQGLMGEGMKDMLGGGGIGDLLKNAPAMLKNLKREDIEAAIKNMPPELREMAEGMGISKEQIENAVDNLPQMVSQFETPEGEIDTDKIKNNVRGMLEGEISKMGMDPAKMQQEVQVMMPRIKETLVQKAKDMGIDYKEGDDLQTLMPQIKTAAIRELKNSGVDIDLEDPEASMEKIKGQMKELIGVNADDDEEEIKSKVTKNVLNKMRSQGYNVDPEKPQESMKKMLDMARDRAGKSLGIEINDQTSQEEIREKIMDKLESQGIPCKDKAKLMKFVMKKLMGGFMSRMMGGGRPPMMPMPRPQPQQMPMPMPRPQMPMRPQQPSIPMNLNLEINVEEGDRPTNINMGGHARSQPSGVIAPEYVHGAKDALVNAFDDQEVIRHVMAVEYGIKNGVVSEEAITEVLQDLLHYRLMAKVLINKNHMLEHRLGMSAIPQVVDRPVMARSPILRALLAGKF</sequence>
<proteinExistence type="predicted"/>
<feature type="signal peptide" evidence="1">
    <location>
        <begin position="1"/>
        <end position="16"/>
    </location>
</feature>
<evidence type="ECO:0000256" key="1">
    <source>
        <dbReference type="SAM" id="SignalP"/>
    </source>
</evidence>
<protein>
    <submittedName>
        <fullName evidence="2">Uncharacterized protein</fullName>
    </submittedName>
</protein>
<reference evidence="2 3" key="1">
    <citation type="submission" date="2022-12" db="EMBL/GenBank/DDBJ databases">
        <title>Chromosome-level genome of Tegillarca granosa.</title>
        <authorList>
            <person name="Kim J."/>
        </authorList>
    </citation>
    <scope>NUCLEOTIDE SEQUENCE [LARGE SCALE GENOMIC DNA]</scope>
    <source>
        <strain evidence="2">Teg-2019</strain>
        <tissue evidence="2">Adductor muscle</tissue>
    </source>
</reference>
<evidence type="ECO:0000313" key="3">
    <source>
        <dbReference type="Proteomes" id="UP001217089"/>
    </source>
</evidence>
<keyword evidence="3" id="KW-1185">Reference proteome</keyword>
<feature type="chain" id="PRO_5045868639" evidence="1">
    <location>
        <begin position="17"/>
        <end position="482"/>
    </location>
</feature>
<accession>A0ABQ9F9V3</accession>
<dbReference type="EMBL" id="JARBDR010000440">
    <property type="protein sequence ID" value="KAJ8312388.1"/>
    <property type="molecule type" value="Genomic_DNA"/>
</dbReference>